<evidence type="ECO:0000313" key="3">
    <source>
        <dbReference type="EMBL" id="TNN47186.1"/>
    </source>
</evidence>
<reference evidence="3 4" key="1">
    <citation type="submission" date="2019-03" db="EMBL/GenBank/DDBJ databases">
        <title>First draft genome of Liparis tanakae, snailfish: a comprehensive survey of snailfish specific genes.</title>
        <authorList>
            <person name="Kim W."/>
            <person name="Song I."/>
            <person name="Jeong J.-H."/>
            <person name="Kim D."/>
            <person name="Kim S."/>
            <person name="Ryu S."/>
            <person name="Song J.Y."/>
            <person name="Lee S.K."/>
        </authorList>
    </citation>
    <scope>NUCLEOTIDE SEQUENCE [LARGE SCALE GENOMIC DNA]</scope>
    <source>
        <tissue evidence="3">Muscle</tissue>
    </source>
</reference>
<protein>
    <submittedName>
        <fullName evidence="3">Uncharacterized protein</fullName>
    </submittedName>
</protein>
<gene>
    <name evidence="3" type="ORF">EYF80_042611</name>
</gene>
<keyword evidence="2" id="KW-1133">Transmembrane helix</keyword>
<feature type="region of interest" description="Disordered" evidence="1">
    <location>
        <begin position="81"/>
        <end position="100"/>
    </location>
</feature>
<keyword evidence="2" id="KW-0472">Membrane</keyword>
<feature type="transmembrane region" description="Helical" evidence="2">
    <location>
        <begin position="7"/>
        <end position="30"/>
    </location>
</feature>
<accession>A0A4Z2G0W0</accession>
<proteinExistence type="predicted"/>
<dbReference type="Proteomes" id="UP000314294">
    <property type="component" value="Unassembled WGS sequence"/>
</dbReference>
<dbReference type="AlphaFoldDB" id="A0A4Z2G0W0"/>
<evidence type="ECO:0000256" key="2">
    <source>
        <dbReference type="SAM" id="Phobius"/>
    </source>
</evidence>
<evidence type="ECO:0000313" key="4">
    <source>
        <dbReference type="Proteomes" id="UP000314294"/>
    </source>
</evidence>
<dbReference type="EMBL" id="SRLO01000754">
    <property type="protein sequence ID" value="TNN47186.1"/>
    <property type="molecule type" value="Genomic_DNA"/>
</dbReference>
<evidence type="ECO:0000256" key="1">
    <source>
        <dbReference type="SAM" id="MobiDB-lite"/>
    </source>
</evidence>
<comment type="caution">
    <text evidence="3">The sequence shown here is derived from an EMBL/GenBank/DDBJ whole genome shotgun (WGS) entry which is preliminary data.</text>
</comment>
<name>A0A4Z2G0W0_9TELE</name>
<sequence length="172" mass="19356">MNKCLSVLCIIIIIMSIIIIIIIIIPPLVFNVWLSSHIWLFRLVSSQLIDARCLDQRQRASFSRSPVFPTAACLYESRSRLESSPTGAPASSAKRAGAPDRRRTYSRALLERCWSKGLFLERHPKQSGVQCLPPIATSLHYLVRMGTSKVNNQLVKQVTGLMSQPLYVSTRM</sequence>
<keyword evidence="4" id="KW-1185">Reference proteome</keyword>
<keyword evidence="2" id="KW-0812">Transmembrane</keyword>
<organism evidence="3 4">
    <name type="scientific">Liparis tanakae</name>
    <name type="common">Tanaka's snailfish</name>
    <dbReference type="NCBI Taxonomy" id="230148"/>
    <lineage>
        <taxon>Eukaryota</taxon>
        <taxon>Metazoa</taxon>
        <taxon>Chordata</taxon>
        <taxon>Craniata</taxon>
        <taxon>Vertebrata</taxon>
        <taxon>Euteleostomi</taxon>
        <taxon>Actinopterygii</taxon>
        <taxon>Neopterygii</taxon>
        <taxon>Teleostei</taxon>
        <taxon>Neoteleostei</taxon>
        <taxon>Acanthomorphata</taxon>
        <taxon>Eupercaria</taxon>
        <taxon>Perciformes</taxon>
        <taxon>Cottioidei</taxon>
        <taxon>Cottales</taxon>
        <taxon>Liparidae</taxon>
        <taxon>Liparis</taxon>
    </lineage>
</organism>